<dbReference type="NCBIfam" id="NF010732">
    <property type="entry name" value="PRK14134.1"/>
    <property type="match status" value="1"/>
</dbReference>
<dbReference type="Proteomes" id="UP000030014">
    <property type="component" value="Unassembled WGS sequence"/>
</dbReference>
<evidence type="ECO:0000256" key="5">
    <source>
        <dbReference type="HAMAP-Rule" id="MF_01114"/>
    </source>
</evidence>
<dbReference type="Pfam" id="PF21982">
    <property type="entry name" value="RecX_HTH1"/>
    <property type="match status" value="1"/>
</dbReference>
<comment type="similarity">
    <text evidence="2 5">Belongs to the RecX family.</text>
</comment>
<evidence type="ECO:0000259" key="7">
    <source>
        <dbReference type="Pfam" id="PF21981"/>
    </source>
</evidence>
<dbReference type="Gene3D" id="1.10.10.10">
    <property type="entry name" value="Winged helix-like DNA-binding domain superfamily/Winged helix DNA-binding domain"/>
    <property type="match status" value="4"/>
</dbReference>
<dbReference type="GO" id="GO:0006282">
    <property type="term" value="P:regulation of DNA repair"/>
    <property type="evidence" value="ECO:0007669"/>
    <property type="project" value="UniProtKB-UniRule"/>
</dbReference>
<dbReference type="InterPro" id="IPR036388">
    <property type="entry name" value="WH-like_DNA-bd_sf"/>
</dbReference>
<protein>
    <recommendedName>
        <fullName evidence="3 5">Regulatory protein RecX</fullName>
    </recommendedName>
</protein>
<evidence type="ECO:0000256" key="4">
    <source>
        <dbReference type="ARBA" id="ARBA00022490"/>
    </source>
</evidence>
<dbReference type="InterPro" id="IPR053924">
    <property type="entry name" value="RecX_HTH_2nd"/>
</dbReference>
<dbReference type="InterPro" id="IPR053925">
    <property type="entry name" value="RecX_HTH_3rd"/>
</dbReference>
<organism evidence="9 10">
    <name type="scientific">Clostridium botulinum C/D str. DC5</name>
    <dbReference type="NCBI Taxonomy" id="1443128"/>
    <lineage>
        <taxon>Bacteria</taxon>
        <taxon>Bacillati</taxon>
        <taxon>Bacillota</taxon>
        <taxon>Clostridia</taxon>
        <taxon>Eubacteriales</taxon>
        <taxon>Clostridiaceae</taxon>
        <taxon>Clostridium</taxon>
    </lineage>
</organism>
<dbReference type="Pfam" id="PF21981">
    <property type="entry name" value="RecX_HTH3"/>
    <property type="match status" value="2"/>
</dbReference>
<keyword evidence="4 5" id="KW-0963">Cytoplasm</keyword>
<feature type="domain" description="RecX third three-helical" evidence="7">
    <location>
        <begin position="222"/>
        <end position="263"/>
    </location>
</feature>
<comment type="function">
    <text evidence="5">Modulates RecA activity.</text>
</comment>
<feature type="domain" description="RecX first three-helical" evidence="8">
    <location>
        <begin position="64"/>
        <end position="102"/>
    </location>
</feature>
<evidence type="ECO:0000256" key="1">
    <source>
        <dbReference type="ARBA" id="ARBA00004496"/>
    </source>
</evidence>
<dbReference type="InterPro" id="IPR003783">
    <property type="entry name" value="Regulatory_RecX"/>
</dbReference>
<dbReference type="InterPro" id="IPR053926">
    <property type="entry name" value="RecX_HTH_1st"/>
</dbReference>
<evidence type="ECO:0000259" key="6">
    <source>
        <dbReference type="Pfam" id="PF02631"/>
    </source>
</evidence>
<reference evidence="9 10" key="1">
    <citation type="submission" date="2014-01" db="EMBL/GenBank/DDBJ databases">
        <title>Plasmidome dynamics in the species complex Clostridium novyi sensu lato converts strains of independent lineages into distinctly different pathogens.</title>
        <authorList>
            <person name="Skarin H."/>
            <person name="Segerman B."/>
        </authorList>
    </citation>
    <scope>NUCLEOTIDE SEQUENCE [LARGE SCALE GENOMIC DNA]</scope>
    <source>
        <strain evidence="9 10">DC5</strain>
    </source>
</reference>
<dbReference type="NCBIfam" id="NF001058">
    <property type="entry name" value="PRK00117.4-1"/>
    <property type="match status" value="1"/>
</dbReference>
<dbReference type="PANTHER" id="PTHR33602:SF1">
    <property type="entry name" value="REGULATORY PROTEIN RECX FAMILY PROTEIN"/>
    <property type="match status" value="1"/>
</dbReference>
<evidence type="ECO:0000313" key="10">
    <source>
        <dbReference type="Proteomes" id="UP000030014"/>
    </source>
</evidence>
<dbReference type="PANTHER" id="PTHR33602">
    <property type="entry name" value="REGULATORY PROTEIN RECX FAMILY PROTEIN"/>
    <property type="match status" value="1"/>
</dbReference>
<feature type="domain" description="RecX third three-helical" evidence="7">
    <location>
        <begin position="158"/>
        <end position="200"/>
    </location>
</feature>
<dbReference type="Pfam" id="PF02631">
    <property type="entry name" value="RecX_HTH2"/>
    <property type="match status" value="1"/>
</dbReference>
<name>A0A0A0IEU9_CLOBO</name>
<feature type="domain" description="RecX second three-helical" evidence="6">
    <location>
        <begin position="109"/>
        <end position="145"/>
    </location>
</feature>
<dbReference type="GO" id="GO:0005737">
    <property type="term" value="C:cytoplasm"/>
    <property type="evidence" value="ECO:0007669"/>
    <property type="project" value="UniProtKB-SubCell"/>
</dbReference>
<evidence type="ECO:0000256" key="2">
    <source>
        <dbReference type="ARBA" id="ARBA00009695"/>
    </source>
</evidence>
<evidence type="ECO:0000256" key="3">
    <source>
        <dbReference type="ARBA" id="ARBA00018111"/>
    </source>
</evidence>
<comment type="subcellular location">
    <subcellularLocation>
        <location evidence="1 5">Cytoplasm</location>
    </subcellularLocation>
</comment>
<accession>A0A0A0IEU9</accession>
<dbReference type="EMBL" id="JDRY01000033">
    <property type="protein sequence ID" value="KGM99512.1"/>
    <property type="molecule type" value="Genomic_DNA"/>
</dbReference>
<evidence type="ECO:0000259" key="8">
    <source>
        <dbReference type="Pfam" id="PF21982"/>
    </source>
</evidence>
<dbReference type="HAMAP" id="MF_01114">
    <property type="entry name" value="RecX"/>
    <property type="match status" value="1"/>
</dbReference>
<gene>
    <name evidence="5 9" type="primary">recX</name>
    <name evidence="9" type="ORF">Z955_06680</name>
</gene>
<comment type="caution">
    <text evidence="9">The sequence shown here is derived from an EMBL/GenBank/DDBJ whole genome shotgun (WGS) entry which is preliminary data.</text>
</comment>
<dbReference type="AlphaFoldDB" id="A0A0A0IEU9"/>
<dbReference type="RefSeq" id="WP_039258416.1">
    <property type="nucleotide sequence ID" value="NZ_JDRY01000033.1"/>
</dbReference>
<sequence length="272" mass="32435">MEKLITKIEVGKKNKNRVNIYLDEQFAFACSTDLVYYYKLAKGTRIDEEFLDEIVKEDNYLKGKNYALKLLEKGYKSEKEIYDKLISKEYNEKSIAKIMSFLREYEFVDDKRYCKLFVNERLYSYGRNKIKYLLMKKGINNEIIEYTINNIDENIEKEVAVKLAEKKYNSLITSEKNYKKLYKKIGDYLLNRGYNYDIVSGILNNIIRIEDTNNDNTIGGDLQEVAEKRYRIICKSEKDPIKIYRKLSAYLMRRGYHWEDIKNTLKGIVENE</sequence>
<evidence type="ECO:0000313" key="9">
    <source>
        <dbReference type="EMBL" id="KGM99512.1"/>
    </source>
</evidence>
<proteinExistence type="inferred from homology"/>